<sequence length="126" mass="14618">MTQSQDLHKEKARISVAFQTAEGTEIAAFREFWRTNCEQANQGYLNFLQVMNGSEQISFAKVSELEEVFLRLCQYDYVLNEKSKDLPVEGDVHAGVQIRLNDAVKWVAFARQSMKHIRGWTFPMNR</sequence>
<reference evidence="1 4" key="1">
    <citation type="submission" date="2017-11" db="EMBL/GenBank/DDBJ databases">
        <title>Genome sequencing of a diverse group of Pseudomonas species.</title>
        <authorList>
            <person name="Loper J."/>
        </authorList>
    </citation>
    <scope>NUCLEOTIDE SEQUENCE [LARGE SCALE GENOMIC DNA]</scope>
    <source>
        <strain evidence="1 4">LMG 25716</strain>
    </source>
</reference>
<dbReference type="EMBL" id="PHHE01000001">
    <property type="protein sequence ID" value="PKA69043.1"/>
    <property type="molecule type" value="Genomic_DNA"/>
</dbReference>
<comment type="caution">
    <text evidence="1">The sequence shown here is derived from an EMBL/GenBank/DDBJ whole genome shotgun (WGS) entry which is preliminary data.</text>
</comment>
<evidence type="ECO:0000313" key="2">
    <source>
        <dbReference type="EMBL" id="PKA69043.1"/>
    </source>
</evidence>
<organism evidence="1 4">
    <name type="scientific">Pseudomonas baetica</name>
    <dbReference type="NCBI Taxonomy" id="674054"/>
    <lineage>
        <taxon>Bacteria</taxon>
        <taxon>Pseudomonadati</taxon>
        <taxon>Pseudomonadota</taxon>
        <taxon>Gammaproteobacteria</taxon>
        <taxon>Pseudomonadales</taxon>
        <taxon>Pseudomonadaceae</taxon>
        <taxon>Pseudomonas</taxon>
    </lineage>
</organism>
<accession>A0ABX4PX33</accession>
<name>A0ABX4PX33_9PSED</name>
<proteinExistence type="predicted"/>
<dbReference type="EMBL" id="PHHE01000001">
    <property type="protein sequence ID" value="PKA69052.1"/>
    <property type="molecule type" value="Genomic_DNA"/>
</dbReference>
<dbReference type="EMBL" id="PHHE01000001">
    <property type="protein sequence ID" value="PKA69031.1"/>
    <property type="molecule type" value="Genomic_DNA"/>
</dbReference>
<protein>
    <submittedName>
        <fullName evidence="1">Uncharacterized protein</fullName>
    </submittedName>
</protein>
<evidence type="ECO:0000313" key="1">
    <source>
        <dbReference type="EMBL" id="PKA69031.1"/>
    </source>
</evidence>
<dbReference type="RefSeq" id="WP_100846105.1">
    <property type="nucleotide sequence ID" value="NZ_PHHE01000001.1"/>
</dbReference>
<dbReference type="Proteomes" id="UP000232455">
    <property type="component" value="Unassembled WGS sequence"/>
</dbReference>
<gene>
    <name evidence="1" type="ORF">ATI02_1847</name>
    <name evidence="2" type="ORF">ATI02_1859</name>
    <name evidence="3" type="ORF">ATI02_1870</name>
</gene>
<evidence type="ECO:0000313" key="3">
    <source>
        <dbReference type="EMBL" id="PKA69052.1"/>
    </source>
</evidence>
<evidence type="ECO:0000313" key="4">
    <source>
        <dbReference type="Proteomes" id="UP000232455"/>
    </source>
</evidence>
<keyword evidence="4" id="KW-1185">Reference proteome</keyword>